<sequence length="91" mass="10660">MEYVEILKALGESTRLKIFEMLQNGQLCACKILEQLHITQPTLSHHMKILCDCGLVKAEKDWKWTYYSIDCEKLQGLILFLNHTKCMQTKK</sequence>
<feature type="domain" description="HTH arsR-type" evidence="4">
    <location>
        <begin position="1"/>
        <end position="88"/>
    </location>
</feature>
<dbReference type="SUPFAM" id="SSF46785">
    <property type="entry name" value="Winged helix' DNA-binding domain"/>
    <property type="match status" value="1"/>
</dbReference>
<dbReference type="InterPro" id="IPR036390">
    <property type="entry name" value="WH_DNA-bd_sf"/>
</dbReference>
<keyword evidence="1" id="KW-0805">Transcription regulation</keyword>
<accession>A0A4Q2KBE7</accession>
<protein>
    <submittedName>
        <fullName evidence="5">ArsR family transcriptional regulator</fullName>
    </submittedName>
</protein>
<evidence type="ECO:0000256" key="1">
    <source>
        <dbReference type="ARBA" id="ARBA00023015"/>
    </source>
</evidence>
<dbReference type="GO" id="GO:0003700">
    <property type="term" value="F:DNA-binding transcription factor activity"/>
    <property type="evidence" value="ECO:0007669"/>
    <property type="project" value="InterPro"/>
</dbReference>
<dbReference type="OrthoDB" id="9798835at2"/>
<dbReference type="InterPro" id="IPR036388">
    <property type="entry name" value="WH-like_DNA-bd_sf"/>
</dbReference>
<evidence type="ECO:0000259" key="4">
    <source>
        <dbReference type="PROSITE" id="PS50987"/>
    </source>
</evidence>
<dbReference type="PANTHER" id="PTHR33154">
    <property type="entry name" value="TRANSCRIPTIONAL REGULATOR, ARSR FAMILY"/>
    <property type="match status" value="1"/>
</dbReference>
<evidence type="ECO:0000313" key="6">
    <source>
        <dbReference type="Proteomes" id="UP000291269"/>
    </source>
</evidence>
<name>A0A4Q2KBE7_9FIRM</name>
<dbReference type="SMART" id="SM00418">
    <property type="entry name" value="HTH_ARSR"/>
    <property type="match status" value="1"/>
</dbReference>
<evidence type="ECO:0000256" key="2">
    <source>
        <dbReference type="ARBA" id="ARBA00023125"/>
    </source>
</evidence>
<dbReference type="InterPro" id="IPR051081">
    <property type="entry name" value="HTH_MetalResp_TranReg"/>
</dbReference>
<dbReference type="InterPro" id="IPR001845">
    <property type="entry name" value="HTH_ArsR_DNA-bd_dom"/>
</dbReference>
<dbReference type="Gene3D" id="1.10.10.10">
    <property type="entry name" value="Winged helix-like DNA-binding domain superfamily/Winged helix DNA-binding domain"/>
    <property type="match status" value="1"/>
</dbReference>
<dbReference type="NCBIfam" id="NF033788">
    <property type="entry name" value="HTH_metalloreg"/>
    <property type="match status" value="1"/>
</dbReference>
<keyword evidence="2" id="KW-0238">DNA-binding</keyword>
<gene>
    <name evidence="5" type="ORF">ESZ91_02165</name>
</gene>
<keyword evidence="3" id="KW-0804">Transcription</keyword>
<dbReference type="PRINTS" id="PR00778">
    <property type="entry name" value="HTHARSR"/>
</dbReference>
<organism evidence="5 6">
    <name type="scientific">Candidatus Borkfalkia ceftriaxoniphila</name>
    <dbReference type="NCBI Taxonomy" id="2508949"/>
    <lineage>
        <taxon>Bacteria</taxon>
        <taxon>Bacillati</taxon>
        <taxon>Bacillota</taxon>
        <taxon>Clostridia</taxon>
        <taxon>Christensenellales</taxon>
        <taxon>Christensenellaceae</taxon>
        <taxon>Candidatus Borkfalkia</taxon>
    </lineage>
</organism>
<dbReference type="GO" id="GO:0003677">
    <property type="term" value="F:DNA binding"/>
    <property type="evidence" value="ECO:0007669"/>
    <property type="project" value="UniProtKB-KW"/>
</dbReference>
<dbReference type="PROSITE" id="PS50987">
    <property type="entry name" value="HTH_ARSR_2"/>
    <property type="match status" value="1"/>
</dbReference>
<dbReference type="PANTHER" id="PTHR33154:SF18">
    <property type="entry name" value="ARSENICAL RESISTANCE OPERON REPRESSOR"/>
    <property type="match status" value="1"/>
</dbReference>
<proteinExistence type="predicted"/>
<dbReference type="AlphaFoldDB" id="A0A4Q2KBE7"/>
<dbReference type="Pfam" id="PF01022">
    <property type="entry name" value="HTH_5"/>
    <property type="match status" value="1"/>
</dbReference>
<dbReference type="Proteomes" id="UP000291269">
    <property type="component" value="Unassembled WGS sequence"/>
</dbReference>
<dbReference type="InterPro" id="IPR011991">
    <property type="entry name" value="ArsR-like_HTH"/>
</dbReference>
<dbReference type="RefSeq" id="WP_129223670.1">
    <property type="nucleotide sequence ID" value="NZ_SDOZ01000002.1"/>
</dbReference>
<comment type="caution">
    <text evidence="5">The sequence shown here is derived from an EMBL/GenBank/DDBJ whole genome shotgun (WGS) entry which is preliminary data.</text>
</comment>
<keyword evidence="6" id="KW-1185">Reference proteome</keyword>
<reference evidence="5 6" key="1">
    <citation type="journal article" date="2019" name="Gut">
        <title>Antibiotics-induced monodominance of a novel gut bacterial order.</title>
        <authorList>
            <person name="Hildebrand F."/>
            <person name="Moitinho-Silva L."/>
            <person name="Blasche S."/>
            <person name="Jahn M.T."/>
            <person name="Gossmann T.I."/>
            <person name="Heuerta-Cepas J."/>
            <person name="Hercog R."/>
            <person name="Luetge M."/>
            <person name="Bahram M."/>
            <person name="Pryszlak A."/>
            <person name="Alves R.J."/>
            <person name="Waszak S.M."/>
            <person name="Zhu A."/>
            <person name="Ye L."/>
            <person name="Costea P.I."/>
            <person name="Aalvink S."/>
            <person name="Belzer C."/>
            <person name="Forslund S.K."/>
            <person name="Sunagawa S."/>
            <person name="Hentschel U."/>
            <person name="Merten C."/>
            <person name="Patil K.R."/>
            <person name="Benes V."/>
            <person name="Bork P."/>
        </authorList>
    </citation>
    <scope>NUCLEOTIDE SEQUENCE [LARGE SCALE GENOMIC DNA]</scope>
    <source>
        <strain evidence="5 6">HDS1380</strain>
    </source>
</reference>
<evidence type="ECO:0000313" key="5">
    <source>
        <dbReference type="EMBL" id="RXZ61210.1"/>
    </source>
</evidence>
<dbReference type="EMBL" id="SDOZ01000002">
    <property type="protein sequence ID" value="RXZ61210.1"/>
    <property type="molecule type" value="Genomic_DNA"/>
</dbReference>
<evidence type="ECO:0000256" key="3">
    <source>
        <dbReference type="ARBA" id="ARBA00023163"/>
    </source>
</evidence>
<dbReference type="CDD" id="cd00090">
    <property type="entry name" value="HTH_ARSR"/>
    <property type="match status" value="1"/>
</dbReference>